<organism evidence="4 6">
    <name type="scientific">Alteromonas stellipolaris</name>
    <dbReference type="NCBI Taxonomy" id="233316"/>
    <lineage>
        <taxon>Bacteria</taxon>
        <taxon>Pseudomonadati</taxon>
        <taxon>Pseudomonadota</taxon>
        <taxon>Gammaproteobacteria</taxon>
        <taxon>Alteromonadales</taxon>
        <taxon>Alteromonadaceae</taxon>
        <taxon>Alteromonas/Salinimonas group</taxon>
        <taxon>Alteromonas</taxon>
    </lineage>
</organism>
<dbReference type="Proteomes" id="UP000056750">
    <property type="component" value="Chromosome"/>
</dbReference>
<dbReference type="PANTHER" id="PTHR12526">
    <property type="entry name" value="GLYCOSYLTRANSFERASE"/>
    <property type="match status" value="1"/>
</dbReference>
<dbReference type="GO" id="GO:0016787">
    <property type="term" value="F:hydrolase activity"/>
    <property type="evidence" value="ECO:0007669"/>
    <property type="project" value="UniProtKB-KW"/>
</dbReference>
<evidence type="ECO:0000313" key="3">
    <source>
        <dbReference type="EMBL" id="AMJ73039.1"/>
    </source>
</evidence>
<proteinExistence type="predicted"/>
<dbReference type="EC" id="2.4.-.-" evidence="4"/>
<accession>A0AAW7Z2G7</accession>
<evidence type="ECO:0000259" key="1">
    <source>
        <dbReference type="Pfam" id="PF00534"/>
    </source>
</evidence>
<dbReference type="EMBL" id="JAUOQI010000007">
    <property type="protein sequence ID" value="MDO6578137.1"/>
    <property type="molecule type" value="Genomic_DNA"/>
</dbReference>
<dbReference type="Gene3D" id="3.40.50.2000">
    <property type="entry name" value="Glycogen Phosphorylase B"/>
    <property type="match status" value="2"/>
</dbReference>
<dbReference type="EMBL" id="CP013926">
    <property type="protein sequence ID" value="AMJ73039.1"/>
    <property type="molecule type" value="Genomic_DNA"/>
</dbReference>
<evidence type="ECO:0000313" key="5">
    <source>
        <dbReference type="Proteomes" id="UP000056750"/>
    </source>
</evidence>
<reference evidence="3 5" key="1">
    <citation type="submission" date="2015-12" db="EMBL/GenBank/DDBJ databases">
        <title>Intraspecies pangenome expansion in the marine bacterium Alteromonas.</title>
        <authorList>
            <person name="Lopez-Perez M."/>
            <person name="Rodriguez-Valera F."/>
        </authorList>
    </citation>
    <scope>NUCLEOTIDE SEQUENCE [LARGE SCALE GENOMIC DNA]</scope>
    <source>
        <strain evidence="3 5">LMG 21861</strain>
    </source>
</reference>
<evidence type="ECO:0000259" key="2">
    <source>
        <dbReference type="Pfam" id="PF13477"/>
    </source>
</evidence>
<dbReference type="PANTHER" id="PTHR12526:SF630">
    <property type="entry name" value="GLYCOSYLTRANSFERASE"/>
    <property type="match status" value="1"/>
</dbReference>
<dbReference type="InterPro" id="IPR028098">
    <property type="entry name" value="Glyco_trans_4-like_N"/>
</dbReference>
<feature type="domain" description="Glycosyl transferase family 1" evidence="1">
    <location>
        <begin position="179"/>
        <end position="336"/>
    </location>
</feature>
<keyword evidence="4" id="KW-0808">Transferase</keyword>
<reference evidence="4" key="2">
    <citation type="submission" date="2023-07" db="EMBL/GenBank/DDBJ databases">
        <title>Genome content predicts the carbon catabolic preferences of heterotrophic bacteria.</title>
        <authorList>
            <person name="Gralka M."/>
        </authorList>
    </citation>
    <scope>NUCLEOTIDE SEQUENCE</scope>
    <source>
        <strain evidence="4">F2M12</strain>
    </source>
</reference>
<dbReference type="GeneID" id="83256623"/>
<name>A0AAW7Z2G7_9ALTE</name>
<evidence type="ECO:0000313" key="6">
    <source>
        <dbReference type="Proteomes" id="UP001170717"/>
    </source>
</evidence>
<dbReference type="SUPFAM" id="SSF53756">
    <property type="entry name" value="UDP-Glycosyltransferase/glycogen phosphorylase"/>
    <property type="match status" value="1"/>
</dbReference>
<dbReference type="GO" id="GO:0016757">
    <property type="term" value="F:glycosyltransferase activity"/>
    <property type="evidence" value="ECO:0007669"/>
    <property type="project" value="UniProtKB-KW"/>
</dbReference>
<keyword evidence="4" id="KW-0328">Glycosyltransferase</keyword>
<keyword evidence="3" id="KW-0378">Hydrolase</keyword>
<dbReference type="AlphaFoldDB" id="A0AAW7Z2G7"/>
<dbReference type="Pfam" id="PF00534">
    <property type="entry name" value="Glycos_transf_1"/>
    <property type="match status" value="1"/>
</dbReference>
<keyword evidence="5" id="KW-1185">Reference proteome</keyword>
<dbReference type="KEGG" id="asq:AVL57_03035"/>
<feature type="domain" description="Glycosyltransferase subfamily 4-like N-terminal" evidence="2">
    <location>
        <begin position="33"/>
        <end position="111"/>
    </location>
</feature>
<dbReference type="InterPro" id="IPR001296">
    <property type="entry name" value="Glyco_trans_1"/>
</dbReference>
<gene>
    <name evidence="3" type="ORF">AVL57_03035</name>
    <name evidence="4" type="ORF">Q4527_12080</name>
</gene>
<dbReference type="RefSeq" id="WP_057794453.1">
    <property type="nucleotide sequence ID" value="NZ_CAXIBE010000010.1"/>
</dbReference>
<protein>
    <submittedName>
        <fullName evidence="3">Glycoside hydrolase</fullName>
    </submittedName>
    <submittedName>
        <fullName evidence="4">Glycosyltransferase</fullName>
        <ecNumber evidence="4">2.4.-.-</ecNumber>
    </submittedName>
</protein>
<dbReference type="GO" id="GO:1901135">
    <property type="term" value="P:carbohydrate derivative metabolic process"/>
    <property type="evidence" value="ECO:0007669"/>
    <property type="project" value="UniProtKB-ARBA"/>
</dbReference>
<dbReference type="Proteomes" id="UP001170717">
    <property type="component" value="Unassembled WGS sequence"/>
</dbReference>
<dbReference type="Pfam" id="PF13477">
    <property type="entry name" value="Glyco_trans_4_2"/>
    <property type="match status" value="1"/>
</dbReference>
<evidence type="ECO:0000313" key="4">
    <source>
        <dbReference type="EMBL" id="MDO6578137.1"/>
    </source>
</evidence>
<sequence length="363" mass="39936">MSLKILHIELGRNLYGGAKQVVYLLDSLNRQFDYENHLICPEDSKIASLALSGCQTHTISYRGETDLFAVKRMVNIARKIKADVIHVHSRRGADVFGAMVAKITGIPAICTRRVDNPESLFATYKYSQFAAVASISEGVFNVVSHHCEAVKHQPVIHSSVDFKEFSKTADKAWLSETFSIPSDHTVIANFAQLISRKGQADIILAMEKVVQNNPKVSCLLFGKGNLKESYQALIERHLLTEHVHLCGFTDEVSKILPSVDIVVHPAYAEGLGVILLQAGACKRAVVSTPVGGIPEIIEHDETGLMVTPGNIDEIADALITLVNDKQTRETLGNQLYQHVKGHFSTKEMAASYSELYLTVTQPS</sequence>